<dbReference type="AlphaFoldDB" id="A0A420E0Z7"/>
<accession>A0A420E0Z7</accession>
<dbReference type="InterPro" id="IPR050583">
    <property type="entry name" value="Mycobacterial_A85_antigen"/>
</dbReference>
<evidence type="ECO:0000313" key="2">
    <source>
        <dbReference type="EMBL" id="RKF03759.1"/>
    </source>
</evidence>
<comment type="caution">
    <text evidence="2">The sequence shown here is derived from an EMBL/GenBank/DDBJ whole genome shotgun (WGS) entry which is preliminary data.</text>
</comment>
<dbReference type="Gene3D" id="1.25.40.10">
    <property type="entry name" value="Tetratricopeptide repeat domain"/>
    <property type="match status" value="1"/>
</dbReference>
<dbReference type="InterPro" id="IPR019734">
    <property type="entry name" value="TPR_rpt"/>
</dbReference>
<dbReference type="PROSITE" id="PS50005">
    <property type="entry name" value="TPR"/>
    <property type="match status" value="1"/>
</dbReference>
<organism evidence="2 3">
    <name type="scientific">Tenacibaculum lutimaris</name>
    <dbReference type="NCBI Taxonomy" id="285258"/>
    <lineage>
        <taxon>Bacteria</taxon>
        <taxon>Pseudomonadati</taxon>
        <taxon>Bacteroidota</taxon>
        <taxon>Flavobacteriia</taxon>
        <taxon>Flavobacteriales</taxon>
        <taxon>Flavobacteriaceae</taxon>
        <taxon>Tenacibaculum</taxon>
    </lineage>
</organism>
<dbReference type="InterPro" id="IPR011990">
    <property type="entry name" value="TPR-like_helical_dom_sf"/>
</dbReference>
<dbReference type="PANTHER" id="PTHR48098:SF6">
    <property type="entry name" value="FERRI-BACILLIBACTIN ESTERASE BESA"/>
    <property type="match status" value="1"/>
</dbReference>
<dbReference type="PANTHER" id="PTHR48098">
    <property type="entry name" value="ENTEROCHELIN ESTERASE-RELATED"/>
    <property type="match status" value="1"/>
</dbReference>
<sequence>MKTRFIFFSLLIINYYAKAQEFTSYEKPLNINLYSEVLNDSVNLEITLPKEFKNQINTKYPIIYLLDKQLHNNYTYNLQTIDYLSSLQWMPKAIIVGITFSRKNRISWTVPNENGGKADDLILFISKELNDKLKIEYPVSNFNLLIGHSRTAIFSSYALSKKPDFFNGTIANSVSNFDFGDKVQQKQFDTFLNKISSSPNKYFYFFSVGEKAYGDLHESAVDSLNHYLNSKELPKNLEWKYFKHKVAHDLTPGITVSNSLSQIFKDYGRRIDLCFKLAKSSKNKVPWNDFQDLYTSISTELDLKIEPSELFFNSIASEYYNDYDRIYGDKKLNFTLEIILKAIEKYPEDFSYFSWIGEIYMTRKDYEKGLQFFNRSIELINNDKSISKSDRISYLKEIEAFKKNN</sequence>
<keyword evidence="3" id="KW-1185">Reference proteome</keyword>
<evidence type="ECO:0000313" key="3">
    <source>
        <dbReference type="Proteomes" id="UP000285780"/>
    </source>
</evidence>
<name>A0A420E0Z7_9FLAO</name>
<feature type="repeat" description="TPR" evidence="1">
    <location>
        <begin position="350"/>
        <end position="383"/>
    </location>
</feature>
<dbReference type="EMBL" id="RAQM01000008">
    <property type="protein sequence ID" value="RKF03759.1"/>
    <property type="molecule type" value="Genomic_DNA"/>
</dbReference>
<dbReference type="Proteomes" id="UP000285780">
    <property type="component" value="Unassembled WGS sequence"/>
</dbReference>
<dbReference type="RefSeq" id="WP_120186640.1">
    <property type="nucleotide sequence ID" value="NZ_RAQM01000008.1"/>
</dbReference>
<evidence type="ECO:0000256" key="1">
    <source>
        <dbReference type="PROSITE-ProRule" id="PRU00339"/>
    </source>
</evidence>
<gene>
    <name evidence="2" type="ORF">C8N26_1386</name>
</gene>
<protein>
    <submittedName>
        <fullName evidence="2">Enterochelin esterase-like enzyme</fullName>
    </submittedName>
</protein>
<dbReference type="InterPro" id="IPR000801">
    <property type="entry name" value="Esterase-like"/>
</dbReference>
<dbReference type="SUPFAM" id="SSF53474">
    <property type="entry name" value="alpha/beta-Hydrolases"/>
    <property type="match status" value="1"/>
</dbReference>
<reference evidence="2 3" key="1">
    <citation type="submission" date="2018-09" db="EMBL/GenBank/DDBJ databases">
        <title>Genomic Encyclopedia of Archaeal and Bacterial Type Strains, Phase II (KMG-II): from individual species to whole genera.</title>
        <authorList>
            <person name="Goeker M."/>
        </authorList>
    </citation>
    <scope>NUCLEOTIDE SEQUENCE [LARGE SCALE GENOMIC DNA]</scope>
    <source>
        <strain evidence="2 3">DSM 16505</strain>
    </source>
</reference>
<dbReference type="SUPFAM" id="SSF48452">
    <property type="entry name" value="TPR-like"/>
    <property type="match status" value="1"/>
</dbReference>
<keyword evidence="1" id="KW-0802">TPR repeat</keyword>
<dbReference type="Gene3D" id="3.40.50.1820">
    <property type="entry name" value="alpha/beta hydrolase"/>
    <property type="match status" value="1"/>
</dbReference>
<proteinExistence type="predicted"/>
<dbReference type="InterPro" id="IPR029058">
    <property type="entry name" value="AB_hydrolase_fold"/>
</dbReference>
<dbReference type="Pfam" id="PF00756">
    <property type="entry name" value="Esterase"/>
    <property type="match status" value="1"/>
</dbReference>